<evidence type="ECO:0000313" key="2">
    <source>
        <dbReference type="Proteomes" id="UP000198649"/>
    </source>
</evidence>
<keyword evidence="2" id="KW-1185">Reference proteome</keyword>
<dbReference type="GO" id="GO:0000160">
    <property type="term" value="P:phosphorelay signal transduction system"/>
    <property type="evidence" value="ECO:0007669"/>
    <property type="project" value="InterPro"/>
</dbReference>
<evidence type="ECO:0000313" key="1">
    <source>
        <dbReference type="EMBL" id="SFJ14361.1"/>
    </source>
</evidence>
<proteinExistence type="predicted"/>
<evidence type="ECO:0008006" key="3">
    <source>
        <dbReference type="Google" id="ProtNLM"/>
    </source>
</evidence>
<dbReference type="InterPro" id="IPR036641">
    <property type="entry name" value="HPT_dom_sf"/>
</dbReference>
<dbReference type="RefSeq" id="WP_091116520.1">
    <property type="nucleotide sequence ID" value="NZ_BKAF01000024.1"/>
</dbReference>
<dbReference type="EMBL" id="FOQG01000019">
    <property type="protein sequence ID" value="SFJ14361.1"/>
    <property type="molecule type" value="Genomic_DNA"/>
</dbReference>
<dbReference type="OrthoDB" id="3790514at2"/>
<dbReference type="Proteomes" id="UP000198649">
    <property type="component" value="Unassembled WGS sequence"/>
</dbReference>
<dbReference type="SUPFAM" id="SSF47226">
    <property type="entry name" value="Histidine-containing phosphotransfer domain, HPT domain"/>
    <property type="match status" value="1"/>
</dbReference>
<gene>
    <name evidence="1" type="ORF">SAMN05216561_11931</name>
</gene>
<accession>A0A1I3NYT8</accession>
<protein>
    <recommendedName>
        <fullName evidence="3">Hpt domain-containing protein</fullName>
    </recommendedName>
</protein>
<organism evidence="1 2">
    <name type="scientific">Nocardioides psychrotolerans</name>
    <dbReference type="NCBI Taxonomy" id="1005945"/>
    <lineage>
        <taxon>Bacteria</taxon>
        <taxon>Bacillati</taxon>
        <taxon>Actinomycetota</taxon>
        <taxon>Actinomycetes</taxon>
        <taxon>Propionibacteriales</taxon>
        <taxon>Nocardioidaceae</taxon>
        <taxon>Nocardioides</taxon>
    </lineage>
</organism>
<dbReference type="STRING" id="1005945.SAMN05216561_11931"/>
<reference evidence="1 2" key="1">
    <citation type="submission" date="2016-10" db="EMBL/GenBank/DDBJ databases">
        <authorList>
            <person name="de Groot N.N."/>
        </authorList>
    </citation>
    <scope>NUCLEOTIDE SEQUENCE [LARGE SCALE GENOMIC DNA]</scope>
    <source>
        <strain evidence="1 2">CGMCC 1.11156</strain>
    </source>
</reference>
<name>A0A1I3NYT8_9ACTN</name>
<dbReference type="AlphaFoldDB" id="A0A1I3NYT8"/>
<dbReference type="Gene3D" id="1.20.120.160">
    <property type="entry name" value="HPT domain"/>
    <property type="match status" value="1"/>
</dbReference>
<sequence>MSTFDPRDLDRLAVDVSHWPFMVSFAQKYRRLLPQRVTRIVSATERGDLDQAMDATLSLRVASSIVGALELVEMARYIETRLRAGDLVGAYARARLLADAAERADLALTSYLVACQDR</sequence>